<feature type="signal peptide" evidence="5">
    <location>
        <begin position="1"/>
        <end position="21"/>
    </location>
</feature>
<dbReference type="Gene3D" id="2.115.10.20">
    <property type="entry name" value="Glycosyl hydrolase domain, family 43"/>
    <property type="match status" value="1"/>
</dbReference>
<evidence type="ECO:0000256" key="1">
    <source>
        <dbReference type="ARBA" id="ARBA00009865"/>
    </source>
</evidence>
<dbReference type="GO" id="GO:0016787">
    <property type="term" value="F:hydrolase activity"/>
    <property type="evidence" value="ECO:0007669"/>
    <property type="project" value="UniProtKB-KW"/>
</dbReference>
<dbReference type="PANTHER" id="PTHR42812">
    <property type="entry name" value="BETA-XYLOSIDASE"/>
    <property type="match status" value="1"/>
</dbReference>
<comment type="caution">
    <text evidence="7">The sequence shown here is derived from an EMBL/GenBank/DDBJ whole genome shotgun (WGS) entry which is preliminary data.</text>
</comment>
<proteinExistence type="inferred from homology"/>
<keyword evidence="3 4" id="KW-0326">Glycosidase</keyword>
<evidence type="ECO:0000259" key="6">
    <source>
        <dbReference type="Pfam" id="PF17851"/>
    </source>
</evidence>
<dbReference type="Gene3D" id="2.60.120.200">
    <property type="match status" value="1"/>
</dbReference>
<evidence type="ECO:0000256" key="2">
    <source>
        <dbReference type="ARBA" id="ARBA00022801"/>
    </source>
</evidence>
<dbReference type="PROSITE" id="PS51257">
    <property type="entry name" value="PROKAR_LIPOPROTEIN"/>
    <property type="match status" value="1"/>
</dbReference>
<keyword evidence="5" id="KW-0732">Signal</keyword>
<dbReference type="Pfam" id="PF04616">
    <property type="entry name" value="Glyco_hydro_43"/>
    <property type="match status" value="1"/>
</dbReference>
<feature type="domain" description="Beta-xylosidase C-terminal Concanavalin A-like" evidence="6">
    <location>
        <begin position="377"/>
        <end position="555"/>
    </location>
</feature>
<dbReference type="Proteomes" id="UP001589906">
    <property type="component" value="Unassembled WGS sequence"/>
</dbReference>
<reference evidence="7 8" key="1">
    <citation type="submission" date="2024-09" db="EMBL/GenBank/DDBJ databases">
        <authorList>
            <person name="Sun Q."/>
            <person name="Mori K."/>
        </authorList>
    </citation>
    <scope>NUCLEOTIDE SEQUENCE [LARGE SCALE GENOMIC DNA]</scope>
    <source>
        <strain evidence="7 8">NCAIM B.02621</strain>
    </source>
</reference>
<name>A0ABV6R3F5_9CAUL</name>
<dbReference type="SUPFAM" id="SSF49899">
    <property type="entry name" value="Concanavalin A-like lectins/glucanases"/>
    <property type="match status" value="1"/>
</dbReference>
<dbReference type="InterPro" id="IPR051795">
    <property type="entry name" value="Glycosyl_Hydrlase_43"/>
</dbReference>
<evidence type="ECO:0000256" key="4">
    <source>
        <dbReference type="RuleBase" id="RU361187"/>
    </source>
</evidence>
<feature type="chain" id="PRO_5047499228" evidence="5">
    <location>
        <begin position="22"/>
        <end position="557"/>
    </location>
</feature>
<dbReference type="InterPro" id="IPR041542">
    <property type="entry name" value="GH43_C2"/>
</dbReference>
<sequence length="557" mass="60927">MRAWTLSTALAVSLLGCTAAAQEAAFERFRYAGSDPENSAPLEPGQYRNPILQGFHPDPSITRAGDDYYLVTSTFAYFPGIPVFHSRDLVNWTQVGNAIDRPDQLDFGTLGLSRGVFAPAIEHHDGTFWILNTCVDCGDNFLVTATDPAGPWSDPVWLPDLAGGIDPSLFFDSDGSAWILNNGPPEGEPRYDGHRAIWIQRFDPVAKRTFGPRTVLVDGGVEPETNPIWIEGPHLIRRGEWVYLICAEGGTAEGHSQVVLRARSPEGPFEPWEGNPILTQRDLPRDRTHPITSAGHADFVELPDGSWWATFLAVRPYEGDFYNTGRETFLMPVDWSGEWPVITRPGEVIPYAAARPGLPDAGPGPEPTSGAFEIEETFDAPLGPQWMMMRNPRETWSRVQEGRLVLAARPVGLGDNGNPSFLARRQQHQNAVAETTLSAPPTRLGDRFGFAALQSDDYWHAISVVRTARGPRVELRSRTGADQPADGVLIADAPLEAEGPVRFRFTAVGDRYTAAWAPGDAAWRTLADDIDGRTLSTRTAGGFVGAVFGPFAQSQAD</sequence>
<dbReference type="PANTHER" id="PTHR42812:SF12">
    <property type="entry name" value="BETA-XYLOSIDASE-RELATED"/>
    <property type="match status" value="1"/>
</dbReference>
<evidence type="ECO:0000313" key="8">
    <source>
        <dbReference type="Proteomes" id="UP001589906"/>
    </source>
</evidence>
<keyword evidence="2 4" id="KW-0378">Hydrolase</keyword>
<evidence type="ECO:0000313" key="7">
    <source>
        <dbReference type="EMBL" id="MFC0634134.1"/>
    </source>
</evidence>
<accession>A0ABV6R3F5</accession>
<dbReference type="InterPro" id="IPR013320">
    <property type="entry name" value="ConA-like_dom_sf"/>
</dbReference>
<keyword evidence="8" id="KW-1185">Reference proteome</keyword>
<evidence type="ECO:0000256" key="5">
    <source>
        <dbReference type="SAM" id="SignalP"/>
    </source>
</evidence>
<dbReference type="RefSeq" id="WP_376836131.1">
    <property type="nucleotide sequence ID" value="NZ_JBHLSW010000006.1"/>
</dbReference>
<gene>
    <name evidence="7" type="ORF">ACFFGE_09610</name>
</gene>
<dbReference type="Pfam" id="PF17851">
    <property type="entry name" value="GH43_C2"/>
    <property type="match status" value="1"/>
</dbReference>
<dbReference type="InterPro" id="IPR006710">
    <property type="entry name" value="Glyco_hydro_43"/>
</dbReference>
<protein>
    <submittedName>
        <fullName evidence="7">Glycoside hydrolase family 43 protein</fullName>
    </submittedName>
</protein>
<evidence type="ECO:0000256" key="3">
    <source>
        <dbReference type="ARBA" id="ARBA00023295"/>
    </source>
</evidence>
<dbReference type="InterPro" id="IPR023296">
    <property type="entry name" value="Glyco_hydro_beta-prop_sf"/>
</dbReference>
<comment type="similarity">
    <text evidence="1 4">Belongs to the glycosyl hydrolase 43 family.</text>
</comment>
<dbReference type="EMBL" id="JBHLSW010000006">
    <property type="protein sequence ID" value="MFC0634134.1"/>
    <property type="molecule type" value="Genomic_DNA"/>
</dbReference>
<dbReference type="CDD" id="cd18617">
    <property type="entry name" value="GH43_XynB-like"/>
    <property type="match status" value="1"/>
</dbReference>
<organism evidence="7 8">
    <name type="scientific">Brevundimonas balnearis</name>
    <dbReference type="NCBI Taxonomy" id="1572858"/>
    <lineage>
        <taxon>Bacteria</taxon>
        <taxon>Pseudomonadati</taxon>
        <taxon>Pseudomonadota</taxon>
        <taxon>Alphaproteobacteria</taxon>
        <taxon>Caulobacterales</taxon>
        <taxon>Caulobacteraceae</taxon>
        <taxon>Brevundimonas</taxon>
    </lineage>
</organism>
<dbReference type="SUPFAM" id="SSF75005">
    <property type="entry name" value="Arabinanase/levansucrase/invertase"/>
    <property type="match status" value="1"/>
</dbReference>